<keyword evidence="2" id="KW-1185">Reference proteome</keyword>
<name>A0A5B7EU49_PORTR</name>
<proteinExistence type="predicted"/>
<evidence type="ECO:0000313" key="1">
    <source>
        <dbReference type="EMBL" id="MPC36758.1"/>
    </source>
</evidence>
<dbReference type="Proteomes" id="UP000324222">
    <property type="component" value="Unassembled WGS sequence"/>
</dbReference>
<protein>
    <submittedName>
        <fullName evidence="1">Uncharacterized protein</fullName>
    </submittedName>
</protein>
<evidence type="ECO:0000313" key="2">
    <source>
        <dbReference type="Proteomes" id="UP000324222"/>
    </source>
</evidence>
<reference evidence="1 2" key="1">
    <citation type="submission" date="2019-05" db="EMBL/GenBank/DDBJ databases">
        <title>Another draft genome of Portunus trituberculatus and its Hox gene families provides insights of decapod evolution.</title>
        <authorList>
            <person name="Jeong J.-H."/>
            <person name="Song I."/>
            <person name="Kim S."/>
            <person name="Choi T."/>
            <person name="Kim D."/>
            <person name="Ryu S."/>
            <person name="Kim W."/>
        </authorList>
    </citation>
    <scope>NUCLEOTIDE SEQUENCE [LARGE SCALE GENOMIC DNA]</scope>
    <source>
        <tissue evidence="1">Muscle</tissue>
    </source>
</reference>
<dbReference type="AlphaFoldDB" id="A0A5B7EU49"/>
<dbReference type="EMBL" id="VSRR010003600">
    <property type="protein sequence ID" value="MPC36758.1"/>
    <property type="molecule type" value="Genomic_DNA"/>
</dbReference>
<sequence length="169" mass="18819">MGQSSAHLSFLKGRRYTGEGGRETGDGGSVRGQRTILDAQQASFVLLGNGKWNKETTWPKILISLSMYSIISLRPFAPTGFVRAHRWKDHVHDYFDASYTWNIMGRNTCRTEQLHETTTITTTITTAITPTSTTTSTTSPTPQPPPPYYPSFSFPFSLAPLVSHRIANH</sequence>
<accession>A0A5B7EU49</accession>
<gene>
    <name evidence="1" type="ORF">E2C01_030226</name>
</gene>
<organism evidence="1 2">
    <name type="scientific">Portunus trituberculatus</name>
    <name type="common">Swimming crab</name>
    <name type="synonym">Neptunus trituberculatus</name>
    <dbReference type="NCBI Taxonomy" id="210409"/>
    <lineage>
        <taxon>Eukaryota</taxon>
        <taxon>Metazoa</taxon>
        <taxon>Ecdysozoa</taxon>
        <taxon>Arthropoda</taxon>
        <taxon>Crustacea</taxon>
        <taxon>Multicrustacea</taxon>
        <taxon>Malacostraca</taxon>
        <taxon>Eumalacostraca</taxon>
        <taxon>Eucarida</taxon>
        <taxon>Decapoda</taxon>
        <taxon>Pleocyemata</taxon>
        <taxon>Brachyura</taxon>
        <taxon>Eubrachyura</taxon>
        <taxon>Portunoidea</taxon>
        <taxon>Portunidae</taxon>
        <taxon>Portuninae</taxon>
        <taxon>Portunus</taxon>
    </lineage>
</organism>
<comment type="caution">
    <text evidence="1">The sequence shown here is derived from an EMBL/GenBank/DDBJ whole genome shotgun (WGS) entry which is preliminary data.</text>
</comment>